<feature type="transmembrane region" description="Helical" evidence="1">
    <location>
        <begin position="12"/>
        <end position="35"/>
    </location>
</feature>
<dbReference type="EMBL" id="JAROCY010000013">
    <property type="protein sequence ID" value="MDF8334370.1"/>
    <property type="molecule type" value="Genomic_DNA"/>
</dbReference>
<organism evidence="2 3">
    <name type="scientific">Novosphingobium cyanobacteriorum</name>
    <dbReference type="NCBI Taxonomy" id="3024215"/>
    <lineage>
        <taxon>Bacteria</taxon>
        <taxon>Pseudomonadati</taxon>
        <taxon>Pseudomonadota</taxon>
        <taxon>Alphaproteobacteria</taxon>
        <taxon>Sphingomonadales</taxon>
        <taxon>Sphingomonadaceae</taxon>
        <taxon>Novosphingobium</taxon>
    </lineage>
</organism>
<dbReference type="RefSeq" id="WP_277278975.1">
    <property type="nucleotide sequence ID" value="NZ_JAROCY010000013.1"/>
</dbReference>
<protein>
    <submittedName>
        <fullName evidence="2">Prepilin-type N-terminal cleavage/methylation domain-containing protein</fullName>
    </submittedName>
</protein>
<reference evidence="2 3" key="1">
    <citation type="submission" date="2023-03" db="EMBL/GenBank/DDBJ databases">
        <title>Novosphingobium cyanobacteriorum sp. nov., isolated from a eutrophic reservoir during the Microcystis bloom period.</title>
        <authorList>
            <person name="Kang M."/>
            <person name="Le V."/>
            <person name="Ko S.-R."/>
            <person name="Lee S.-A."/>
            <person name="Ahn C.-Y."/>
        </authorList>
    </citation>
    <scope>NUCLEOTIDE SEQUENCE [LARGE SCALE GENOMIC DNA]</scope>
    <source>
        <strain evidence="2 3">HBC54</strain>
    </source>
</reference>
<dbReference type="InterPro" id="IPR012902">
    <property type="entry name" value="N_methyl_site"/>
</dbReference>
<accession>A0ABT6CKD4</accession>
<dbReference type="Pfam" id="PF07963">
    <property type="entry name" value="N_methyl"/>
    <property type="match status" value="1"/>
</dbReference>
<dbReference type="NCBIfam" id="TIGR02532">
    <property type="entry name" value="IV_pilin_GFxxxE"/>
    <property type="match status" value="1"/>
</dbReference>
<name>A0ABT6CKD4_9SPHN</name>
<keyword evidence="1" id="KW-0812">Transmembrane</keyword>
<evidence type="ECO:0000313" key="3">
    <source>
        <dbReference type="Proteomes" id="UP001222770"/>
    </source>
</evidence>
<evidence type="ECO:0000313" key="2">
    <source>
        <dbReference type="EMBL" id="MDF8334370.1"/>
    </source>
</evidence>
<keyword evidence="3" id="KW-1185">Reference proteome</keyword>
<keyword evidence="1" id="KW-1133">Transmembrane helix</keyword>
<evidence type="ECO:0000256" key="1">
    <source>
        <dbReference type="SAM" id="Phobius"/>
    </source>
</evidence>
<proteinExistence type="predicted"/>
<comment type="caution">
    <text evidence="2">The sequence shown here is derived from an EMBL/GenBank/DDBJ whole genome shotgun (WGS) entry which is preliminary data.</text>
</comment>
<keyword evidence="1" id="KW-0472">Membrane</keyword>
<sequence>MRESPAPHERGFTLTEALVALFVFGLVASLLLSVVDMQSRLALRTDRSDAAADRVVTAQGLLRHRIEALRSLPSTQGDGSTLDIIGTGTSFTFVAPGIEANGPHALQHLRIALSPQRNLTLYASTTLGGADPRLASTEGWTSLPLLGPVDWLEIAYFGPDRLTARPTWQQSWLDRSEPPQLVRIRLGLARGAPERWPLFLVRPGSALQVPCRENDRRPQCGAAS</sequence>
<dbReference type="Proteomes" id="UP001222770">
    <property type="component" value="Unassembled WGS sequence"/>
</dbReference>
<gene>
    <name evidence="2" type="ORF">POM99_14260</name>
</gene>